<dbReference type="Proteomes" id="UP000291469">
    <property type="component" value="Chromosome"/>
</dbReference>
<name>A0A411YK81_9ACTN</name>
<dbReference type="EMBL" id="CP036402">
    <property type="protein sequence ID" value="QBI21618.1"/>
    <property type="molecule type" value="Genomic_DNA"/>
</dbReference>
<dbReference type="GO" id="GO:0008409">
    <property type="term" value="F:5'-3' exonuclease activity"/>
    <property type="evidence" value="ECO:0007669"/>
    <property type="project" value="InterPro"/>
</dbReference>
<dbReference type="InterPro" id="IPR002421">
    <property type="entry name" value="5-3_exonuclease"/>
</dbReference>
<proteinExistence type="predicted"/>
<evidence type="ECO:0000256" key="5">
    <source>
        <dbReference type="ARBA" id="ARBA00049957"/>
    </source>
</evidence>
<evidence type="ECO:0000256" key="2">
    <source>
        <dbReference type="ARBA" id="ARBA00022801"/>
    </source>
</evidence>
<dbReference type="Pfam" id="PF01367">
    <property type="entry name" value="5_3_exonuc"/>
    <property type="match status" value="1"/>
</dbReference>
<sequence>MTHRLLLDTSSLVYRAFFALPTSITDGRMAVNAVRGYLDMVARLVDARAPDEVLHCRDDDWRPAERAAAWPGYKAQRADDPEELPAQFPLLTDVLARFGQVQVAAPDWEADDAIGVLAASAEAGDVLEIVTGDRDLLQLVRDGDPAVRVLYTVKGVSELAEFDESAVGERYGVPPQRYVDYAILRGDPSDGLPGVSGVGEKTARDLVARYPDLAALQADARALSPKLAQRIAGAGEYFEAMQRVVPVRTDVPLRIDRGERDDRALDRLAEDHNLEGPVGRLRAALDGTQEPA</sequence>
<protein>
    <recommendedName>
        <fullName evidence="6">5'-3' exonuclease</fullName>
    </recommendedName>
</protein>
<keyword evidence="1" id="KW-0540">Nuclease</keyword>
<dbReference type="SUPFAM" id="SSF47807">
    <property type="entry name" value="5' to 3' exonuclease, C-terminal subdomain"/>
    <property type="match status" value="1"/>
</dbReference>
<dbReference type="InterPro" id="IPR020046">
    <property type="entry name" value="5-3_exonucl_a-hlix_arch_N"/>
</dbReference>
<evidence type="ECO:0000259" key="7">
    <source>
        <dbReference type="SMART" id="SM00475"/>
    </source>
</evidence>
<comment type="function">
    <text evidence="5">5'-3' exonuclease acting preferentially on double-stranded DNA.</text>
</comment>
<evidence type="ECO:0000256" key="1">
    <source>
        <dbReference type="ARBA" id="ARBA00022722"/>
    </source>
</evidence>
<dbReference type="GO" id="GO:0033567">
    <property type="term" value="P:DNA replication, Okazaki fragment processing"/>
    <property type="evidence" value="ECO:0007669"/>
    <property type="project" value="InterPro"/>
</dbReference>
<keyword evidence="3 8" id="KW-0269">Exonuclease</keyword>
<dbReference type="PANTHER" id="PTHR42646">
    <property type="entry name" value="FLAP ENDONUCLEASE XNI"/>
    <property type="match status" value="1"/>
</dbReference>
<reference evidence="8 9" key="1">
    <citation type="submission" date="2019-01" db="EMBL/GenBank/DDBJ databases">
        <title>Egibacter rhizosphaerae EGI 80759T.</title>
        <authorList>
            <person name="Chen D.-D."/>
            <person name="Tian Y."/>
            <person name="Jiao J.-Y."/>
            <person name="Zhang X.-T."/>
            <person name="Zhang Y.-G."/>
            <person name="Zhang Y."/>
            <person name="Xiao M."/>
            <person name="Shu W.-S."/>
            <person name="Li W.-J."/>
        </authorList>
    </citation>
    <scope>NUCLEOTIDE SEQUENCE [LARGE SCALE GENOMIC DNA]</scope>
    <source>
        <strain evidence="8 9">EGI 80759</strain>
    </source>
</reference>
<evidence type="ECO:0000256" key="4">
    <source>
        <dbReference type="ARBA" id="ARBA00023125"/>
    </source>
</evidence>
<dbReference type="Gene3D" id="1.10.150.20">
    <property type="entry name" value="5' to 3' exonuclease, C-terminal subdomain"/>
    <property type="match status" value="1"/>
</dbReference>
<dbReference type="GO" id="GO:0017108">
    <property type="term" value="F:5'-flap endonuclease activity"/>
    <property type="evidence" value="ECO:0007669"/>
    <property type="project" value="InterPro"/>
</dbReference>
<dbReference type="PANTHER" id="PTHR42646:SF2">
    <property type="entry name" value="5'-3' EXONUCLEASE FAMILY PROTEIN"/>
    <property type="match status" value="1"/>
</dbReference>
<dbReference type="CDD" id="cd09859">
    <property type="entry name" value="PIN_53EXO"/>
    <property type="match status" value="1"/>
</dbReference>
<feature type="domain" description="5'-3' exonuclease" evidence="7">
    <location>
        <begin position="3"/>
        <end position="263"/>
    </location>
</feature>
<dbReference type="Gene3D" id="3.40.50.1010">
    <property type="entry name" value="5'-nuclease"/>
    <property type="match status" value="1"/>
</dbReference>
<evidence type="ECO:0000313" key="9">
    <source>
        <dbReference type="Proteomes" id="UP000291469"/>
    </source>
</evidence>
<evidence type="ECO:0000313" key="8">
    <source>
        <dbReference type="EMBL" id="QBI21618.1"/>
    </source>
</evidence>
<dbReference type="Pfam" id="PF02739">
    <property type="entry name" value="5_3_exonuc_N"/>
    <property type="match status" value="1"/>
</dbReference>
<dbReference type="InterPro" id="IPR036279">
    <property type="entry name" value="5-3_exonuclease_C_sf"/>
</dbReference>
<keyword evidence="2" id="KW-0378">Hydrolase</keyword>
<dbReference type="SMART" id="SM00475">
    <property type="entry name" value="53EXOc"/>
    <property type="match status" value="1"/>
</dbReference>
<dbReference type="KEGG" id="erz:ER308_19980"/>
<gene>
    <name evidence="8" type="ORF">ER308_19980</name>
</gene>
<evidence type="ECO:0000256" key="3">
    <source>
        <dbReference type="ARBA" id="ARBA00022839"/>
    </source>
</evidence>
<dbReference type="CDD" id="cd09898">
    <property type="entry name" value="H3TH_53EXO"/>
    <property type="match status" value="1"/>
</dbReference>
<dbReference type="AlphaFoldDB" id="A0A411YK81"/>
<dbReference type="SUPFAM" id="SSF88723">
    <property type="entry name" value="PIN domain-like"/>
    <property type="match status" value="1"/>
</dbReference>
<keyword evidence="9" id="KW-1185">Reference proteome</keyword>
<dbReference type="SMART" id="SM00279">
    <property type="entry name" value="HhH2"/>
    <property type="match status" value="1"/>
</dbReference>
<dbReference type="OrthoDB" id="9806424at2"/>
<dbReference type="InterPro" id="IPR008918">
    <property type="entry name" value="HhH2"/>
</dbReference>
<accession>A0A411YK81</accession>
<keyword evidence="4" id="KW-0238">DNA-binding</keyword>
<evidence type="ECO:0000256" key="6">
    <source>
        <dbReference type="ARBA" id="ARBA00050026"/>
    </source>
</evidence>
<dbReference type="RefSeq" id="WP_131156610.1">
    <property type="nucleotide sequence ID" value="NZ_CP036402.1"/>
</dbReference>
<organism evidence="8 9">
    <name type="scientific">Egibacter rhizosphaerae</name>
    <dbReference type="NCBI Taxonomy" id="1670831"/>
    <lineage>
        <taxon>Bacteria</taxon>
        <taxon>Bacillati</taxon>
        <taxon>Actinomycetota</taxon>
        <taxon>Nitriliruptoria</taxon>
        <taxon>Egibacterales</taxon>
        <taxon>Egibacteraceae</taxon>
        <taxon>Egibacter</taxon>
    </lineage>
</organism>
<dbReference type="InterPro" id="IPR029060">
    <property type="entry name" value="PIN-like_dom_sf"/>
</dbReference>
<dbReference type="InterPro" id="IPR038969">
    <property type="entry name" value="FEN"/>
</dbReference>
<dbReference type="InterPro" id="IPR020045">
    <property type="entry name" value="DNA_polI_H3TH"/>
</dbReference>
<dbReference type="GO" id="GO:0003677">
    <property type="term" value="F:DNA binding"/>
    <property type="evidence" value="ECO:0007669"/>
    <property type="project" value="UniProtKB-KW"/>
</dbReference>